<feature type="region of interest" description="Disordered" evidence="6">
    <location>
        <begin position="393"/>
        <end position="413"/>
    </location>
</feature>
<gene>
    <name evidence="8" type="ORF">HMPREF1318_1855</name>
</gene>
<dbReference type="Pfam" id="PF00425">
    <property type="entry name" value="Chorismate_bind"/>
    <property type="match status" value="1"/>
</dbReference>
<dbReference type="NCBIfam" id="TIGR00543">
    <property type="entry name" value="isochor_syn"/>
    <property type="match status" value="1"/>
</dbReference>
<dbReference type="AlphaFoldDB" id="J1HC25"/>
<sequence>MSIASEPRFEFVTGQRSVVATGVAAAVVPRAWTGQEVARAADEAMRASIEGHEEAPAMVVGAIPFDARRPGVLYRPVRVVVEQAPSPGAVVAPTGRLDVIGQSPDPDGYRRIVRKAVTAIRSGAMDKVVLGRCATVEVSHASEVWRPEDVLARLRASNPDAYVFRLDLDGGMGGLFDEPGILLGASPELVLSCSDSRIWTLPLAGTIARGTDPASDIRAARALLSSGKDLAEHAHVSRAVVEALGRHVDDIEMPSGPQLVATPVVWHLGTPIEGVLREGRSPLELLYDLHPTPAVCGWPSTPARDFIARCEGFDRGLFAGLIGWMDVNGDCEWALVLRAGVLHADRATMFAGAGIVAASDPASELRETATKMMTFTSALGELVDPPVIGLQIPDPPTANAVGRPTPAASRRPH</sequence>
<feature type="domain" description="Chorismate-utilising enzyme C-terminal" evidence="7">
    <location>
        <begin position="107"/>
        <end position="371"/>
    </location>
</feature>
<evidence type="ECO:0000256" key="3">
    <source>
        <dbReference type="ARBA" id="ARBA00012824"/>
    </source>
</evidence>
<keyword evidence="9" id="KW-1185">Reference proteome</keyword>
<accession>J1HC25</accession>
<dbReference type="PANTHER" id="PTHR42839:SF2">
    <property type="entry name" value="ISOCHORISMATE SYNTHASE ENTC"/>
    <property type="match status" value="1"/>
</dbReference>
<dbReference type="SUPFAM" id="SSF56322">
    <property type="entry name" value="ADC synthase"/>
    <property type="match status" value="1"/>
</dbReference>
<dbReference type="InterPro" id="IPR005801">
    <property type="entry name" value="ADC_synthase"/>
</dbReference>
<evidence type="ECO:0000256" key="6">
    <source>
        <dbReference type="SAM" id="MobiDB-lite"/>
    </source>
</evidence>
<dbReference type="EC" id="5.4.4.2" evidence="3"/>
<comment type="caution">
    <text evidence="8">The sequence shown here is derived from an EMBL/GenBank/DDBJ whole genome shotgun (WGS) entry which is preliminary data.</text>
</comment>
<proteinExistence type="inferred from homology"/>
<comment type="similarity">
    <text evidence="2">Belongs to the isochorismate synthase family.</text>
</comment>
<evidence type="ECO:0000256" key="1">
    <source>
        <dbReference type="ARBA" id="ARBA00000799"/>
    </source>
</evidence>
<organism evidence="8 9">
    <name type="scientific">Actinomyces massiliensis F0489</name>
    <dbReference type="NCBI Taxonomy" id="1125718"/>
    <lineage>
        <taxon>Bacteria</taxon>
        <taxon>Bacillati</taxon>
        <taxon>Actinomycetota</taxon>
        <taxon>Actinomycetes</taxon>
        <taxon>Actinomycetales</taxon>
        <taxon>Actinomycetaceae</taxon>
        <taxon>Actinomyces</taxon>
    </lineage>
</organism>
<evidence type="ECO:0000256" key="5">
    <source>
        <dbReference type="ARBA" id="ARBA00041564"/>
    </source>
</evidence>
<evidence type="ECO:0000313" key="8">
    <source>
        <dbReference type="EMBL" id="EJF43255.1"/>
    </source>
</evidence>
<dbReference type="PATRIC" id="fig|1125718.3.peg.1672"/>
<dbReference type="eggNOG" id="COG1169">
    <property type="taxonomic scope" value="Bacteria"/>
</dbReference>
<dbReference type="InterPro" id="IPR015890">
    <property type="entry name" value="Chorismate_C"/>
</dbReference>
<dbReference type="PANTHER" id="PTHR42839">
    <property type="entry name" value="ISOCHORISMATE SYNTHASE ENTC"/>
    <property type="match status" value="1"/>
</dbReference>
<protein>
    <recommendedName>
        <fullName evidence="3">isochorismate synthase</fullName>
        <ecNumber evidence="3">5.4.4.2</ecNumber>
    </recommendedName>
    <alternativeName>
        <fullName evidence="5">Isochorismate mutase</fullName>
    </alternativeName>
</protein>
<evidence type="ECO:0000256" key="2">
    <source>
        <dbReference type="ARBA" id="ARBA00005297"/>
    </source>
</evidence>
<evidence type="ECO:0000256" key="4">
    <source>
        <dbReference type="ARBA" id="ARBA00023235"/>
    </source>
</evidence>
<dbReference type="GO" id="GO:0008909">
    <property type="term" value="F:isochorismate synthase activity"/>
    <property type="evidence" value="ECO:0007669"/>
    <property type="project" value="UniProtKB-EC"/>
</dbReference>
<evidence type="ECO:0000313" key="9">
    <source>
        <dbReference type="Proteomes" id="UP000002941"/>
    </source>
</evidence>
<dbReference type="EMBL" id="AKFT01000128">
    <property type="protein sequence ID" value="EJF43255.1"/>
    <property type="molecule type" value="Genomic_DNA"/>
</dbReference>
<dbReference type="Proteomes" id="UP000002941">
    <property type="component" value="Unassembled WGS sequence"/>
</dbReference>
<comment type="catalytic activity">
    <reaction evidence="1">
        <text>chorismate = isochorismate</text>
        <dbReference type="Rhea" id="RHEA:18985"/>
        <dbReference type="ChEBI" id="CHEBI:29748"/>
        <dbReference type="ChEBI" id="CHEBI:29780"/>
        <dbReference type="EC" id="5.4.4.2"/>
    </reaction>
</comment>
<dbReference type="Gene3D" id="3.60.120.10">
    <property type="entry name" value="Anthranilate synthase"/>
    <property type="match status" value="1"/>
</dbReference>
<keyword evidence="4" id="KW-0413">Isomerase</keyword>
<evidence type="ECO:0000259" key="7">
    <source>
        <dbReference type="Pfam" id="PF00425"/>
    </source>
</evidence>
<reference evidence="8 9" key="1">
    <citation type="submission" date="2012-05" db="EMBL/GenBank/DDBJ databases">
        <authorList>
            <person name="Harkins D.M."/>
            <person name="Madupu R."/>
            <person name="Durkin A.S."/>
            <person name="Torralba M."/>
            <person name="Methe B."/>
            <person name="Sutton G.G."/>
            <person name="Nelson K.E."/>
        </authorList>
    </citation>
    <scope>NUCLEOTIDE SEQUENCE [LARGE SCALE GENOMIC DNA]</scope>
    <source>
        <strain evidence="8 9">F0489</strain>
    </source>
</reference>
<dbReference type="InterPro" id="IPR004561">
    <property type="entry name" value="IsoChor_synthase"/>
</dbReference>
<name>J1HC25_9ACTO</name>